<name>A0A2V2NGY9_9EURY</name>
<dbReference type="Pfam" id="PF18477">
    <property type="entry name" value="PIN_9"/>
    <property type="match status" value="1"/>
</dbReference>
<dbReference type="InterPro" id="IPR029060">
    <property type="entry name" value="PIN-like_dom_sf"/>
</dbReference>
<reference evidence="2 3" key="1">
    <citation type="submission" date="2018-05" db="EMBL/GenBank/DDBJ databases">
        <title>Draft genome of Methanospirillum stamsii Pt1.</title>
        <authorList>
            <person name="Dueholm M.S."/>
            <person name="Nielsen P.H."/>
            <person name="Bakmann L.F."/>
            <person name="Otzen D.E."/>
        </authorList>
    </citation>
    <scope>NUCLEOTIDE SEQUENCE [LARGE SCALE GENOMIC DNA]</scope>
    <source>
        <strain evidence="2 3">Pt1</strain>
    </source>
</reference>
<dbReference type="CDD" id="cd09879">
    <property type="entry name" value="PIN_VapC_AF0591-like"/>
    <property type="match status" value="1"/>
</dbReference>
<dbReference type="SUPFAM" id="SSF88723">
    <property type="entry name" value="PIN domain-like"/>
    <property type="match status" value="1"/>
</dbReference>
<comment type="caution">
    <text evidence="2">The sequence shown here is derived from an EMBL/GenBank/DDBJ whole genome shotgun (WGS) entry which is preliminary data.</text>
</comment>
<dbReference type="InterPro" id="IPR041120">
    <property type="entry name" value="PIN_9"/>
</dbReference>
<sequence>MTILIDTNAFLMTSQFKIDLFEEIRFLLGSVRMAVPEIVIRELEGLAKGKGNNASAARLGLQFAKGCEVIPSSGDGTPDEQIFNSAKDLRCGVVTNDRRLRDLILKEGLPVVSLSGKQKLELIRR</sequence>
<feature type="domain" description="PIN" evidence="1">
    <location>
        <begin position="1"/>
        <end position="102"/>
    </location>
</feature>
<evidence type="ECO:0000259" key="1">
    <source>
        <dbReference type="SMART" id="SM00670"/>
    </source>
</evidence>
<dbReference type="EMBL" id="QGMZ01000008">
    <property type="protein sequence ID" value="PWR75667.1"/>
    <property type="molecule type" value="Genomic_DNA"/>
</dbReference>
<evidence type="ECO:0000313" key="3">
    <source>
        <dbReference type="Proteomes" id="UP000245934"/>
    </source>
</evidence>
<proteinExistence type="predicted"/>
<dbReference type="Proteomes" id="UP000245934">
    <property type="component" value="Unassembled WGS sequence"/>
</dbReference>
<dbReference type="Gene3D" id="3.40.50.1010">
    <property type="entry name" value="5'-nuclease"/>
    <property type="match status" value="1"/>
</dbReference>
<protein>
    <submittedName>
        <fullName evidence="2">Nucleotide-binding protein</fullName>
    </submittedName>
</protein>
<dbReference type="AlphaFoldDB" id="A0A2V2NGY9"/>
<organism evidence="2 3">
    <name type="scientific">Methanospirillum stamsii</name>
    <dbReference type="NCBI Taxonomy" id="1277351"/>
    <lineage>
        <taxon>Archaea</taxon>
        <taxon>Methanobacteriati</taxon>
        <taxon>Methanobacteriota</taxon>
        <taxon>Stenosarchaea group</taxon>
        <taxon>Methanomicrobia</taxon>
        <taxon>Methanomicrobiales</taxon>
        <taxon>Methanospirillaceae</taxon>
        <taxon>Methanospirillum</taxon>
    </lineage>
</organism>
<evidence type="ECO:0000313" key="2">
    <source>
        <dbReference type="EMBL" id="PWR75667.1"/>
    </source>
</evidence>
<dbReference type="SMART" id="SM00670">
    <property type="entry name" value="PINc"/>
    <property type="match status" value="1"/>
</dbReference>
<dbReference type="InterPro" id="IPR002716">
    <property type="entry name" value="PIN_dom"/>
</dbReference>
<accession>A0A2V2NGY9</accession>
<gene>
    <name evidence="2" type="ORF">DLD82_03530</name>
</gene>
<keyword evidence="3" id="KW-1185">Reference proteome</keyword>